<feature type="compositionally biased region" description="Basic residues" evidence="5">
    <location>
        <begin position="404"/>
        <end position="420"/>
    </location>
</feature>
<keyword evidence="1 4" id="KW-0597">Phosphoprotein</keyword>
<evidence type="ECO:0000259" key="6">
    <source>
        <dbReference type="PROSITE" id="PS50110"/>
    </source>
</evidence>
<evidence type="ECO:0000256" key="5">
    <source>
        <dbReference type="SAM" id="MobiDB-lite"/>
    </source>
</evidence>
<feature type="modified residue" description="4-aspartylphosphate" evidence="4">
    <location>
        <position position="581"/>
    </location>
</feature>
<name>A0A8H3UFS1_VENIN</name>
<dbReference type="FunFam" id="3.40.50.2300:FF:000146">
    <property type="entry name" value="Putative two-component response regulator SSK1p"/>
    <property type="match status" value="1"/>
</dbReference>
<keyword evidence="2" id="KW-0902">Two-component regulatory system</keyword>
<comment type="similarity">
    <text evidence="3">Belongs to the SSK1 family.</text>
</comment>
<organism evidence="8 9">
    <name type="scientific">Venturia inaequalis</name>
    <name type="common">Apple scab fungus</name>
    <dbReference type="NCBI Taxonomy" id="5025"/>
    <lineage>
        <taxon>Eukaryota</taxon>
        <taxon>Fungi</taxon>
        <taxon>Dikarya</taxon>
        <taxon>Ascomycota</taxon>
        <taxon>Pezizomycotina</taxon>
        <taxon>Dothideomycetes</taxon>
        <taxon>Pleosporomycetidae</taxon>
        <taxon>Venturiales</taxon>
        <taxon>Venturiaceae</taxon>
        <taxon>Venturia</taxon>
    </lineage>
</organism>
<feature type="region of interest" description="Disordered" evidence="5">
    <location>
        <begin position="1"/>
        <end position="112"/>
    </location>
</feature>
<evidence type="ECO:0000313" key="9">
    <source>
        <dbReference type="Proteomes" id="UP000433883"/>
    </source>
</evidence>
<dbReference type="CDD" id="cd17546">
    <property type="entry name" value="REC_hyHK_CKI1_RcsC-like"/>
    <property type="match status" value="1"/>
</dbReference>
<dbReference type="EMBL" id="WNWQ01000403">
    <property type="protein sequence ID" value="KAE9968631.1"/>
    <property type="molecule type" value="Genomic_DNA"/>
</dbReference>
<dbReference type="Gene3D" id="3.40.50.2300">
    <property type="match status" value="1"/>
</dbReference>
<reference evidence="8 9" key="1">
    <citation type="submission" date="2019-11" db="EMBL/GenBank/DDBJ databases">
        <title>Venturia inaequalis Genome Resource.</title>
        <authorList>
            <person name="Lichtner F.J."/>
        </authorList>
    </citation>
    <scope>NUCLEOTIDE SEQUENCE [LARGE SCALE GENOMIC DNA]</scope>
    <source>
        <strain evidence="7 10">120213</strain>
        <strain evidence="8">Bline_iso_100314</strain>
    </source>
</reference>
<evidence type="ECO:0000256" key="1">
    <source>
        <dbReference type="ARBA" id="ARBA00022553"/>
    </source>
</evidence>
<dbReference type="InterPro" id="IPR001789">
    <property type="entry name" value="Sig_transdc_resp-reg_receiver"/>
</dbReference>
<dbReference type="Proteomes" id="UP000433883">
    <property type="component" value="Unassembled WGS sequence"/>
</dbReference>
<dbReference type="Pfam" id="PF00072">
    <property type="entry name" value="Response_reg"/>
    <property type="match status" value="1"/>
</dbReference>
<accession>A0A8H3UFS1</accession>
<feature type="region of interest" description="Disordered" evidence="5">
    <location>
        <begin position="154"/>
        <end position="193"/>
    </location>
</feature>
<evidence type="ECO:0000256" key="3">
    <source>
        <dbReference type="ARBA" id="ARBA00093463"/>
    </source>
</evidence>
<proteinExistence type="inferred from homology"/>
<feature type="region of interest" description="Disordered" evidence="5">
    <location>
        <begin position="332"/>
        <end position="516"/>
    </location>
</feature>
<evidence type="ECO:0000313" key="10">
    <source>
        <dbReference type="Proteomes" id="UP000447873"/>
    </source>
</evidence>
<protein>
    <recommendedName>
        <fullName evidence="6">Response regulatory domain-containing protein</fullName>
    </recommendedName>
</protein>
<feature type="compositionally biased region" description="Basic and acidic residues" evidence="5">
    <location>
        <begin position="90"/>
        <end position="101"/>
    </location>
</feature>
<evidence type="ECO:0000256" key="2">
    <source>
        <dbReference type="ARBA" id="ARBA00023012"/>
    </source>
</evidence>
<dbReference type="GO" id="GO:0000156">
    <property type="term" value="F:phosphorelay response regulator activity"/>
    <property type="evidence" value="ECO:0007669"/>
    <property type="project" value="UniProtKB-ARBA"/>
</dbReference>
<dbReference type="EMBL" id="WNWS01000467">
    <property type="protein sequence ID" value="KAE9967259.1"/>
    <property type="molecule type" value="Genomic_DNA"/>
</dbReference>
<dbReference type="Proteomes" id="UP000447873">
    <property type="component" value="Unassembled WGS sequence"/>
</dbReference>
<dbReference type="InterPro" id="IPR011006">
    <property type="entry name" value="CheY-like_superfamily"/>
</dbReference>
<feature type="compositionally biased region" description="Low complexity" evidence="5">
    <location>
        <begin position="422"/>
        <end position="434"/>
    </location>
</feature>
<dbReference type="SMART" id="SM00448">
    <property type="entry name" value="REC"/>
    <property type="match status" value="1"/>
</dbReference>
<evidence type="ECO:0000256" key="4">
    <source>
        <dbReference type="PROSITE-ProRule" id="PRU00169"/>
    </source>
</evidence>
<feature type="compositionally biased region" description="Basic and acidic residues" evidence="5">
    <location>
        <begin position="367"/>
        <end position="384"/>
    </location>
</feature>
<comment type="caution">
    <text evidence="8">The sequence shown here is derived from an EMBL/GenBank/DDBJ whole genome shotgun (WGS) entry which is preliminary data.</text>
</comment>
<dbReference type="PANTHER" id="PTHR45339:SF1">
    <property type="entry name" value="HYBRID SIGNAL TRANSDUCTION HISTIDINE KINASE J"/>
    <property type="match status" value="1"/>
</dbReference>
<gene>
    <name evidence="8" type="ORF">BLS_005770</name>
    <name evidence="7" type="ORF">EG328_008313</name>
</gene>
<dbReference type="AlphaFoldDB" id="A0A8H3UFS1"/>
<dbReference type="SUPFAM" id="SSF52172">
    <property type="entry name" value="CheY-like"/>
    <property type="match status" value="1"/>
</dbReference>
<dbReference type="PANTHER" id="PTHR45339">
    <property type="entry name" value="HYBRID SIGNAL TRANSDUCTION HISTIDINE KINASE J"/>
    <property type="match status" value="1"/>
</dbReference>
<sequence length="810" mass="88239">MGDIKSRLRTKLFRRASSVVEQSSPTDTSTKEASDSSPSSATRTVDHDQEPRASPSPPSARHRGLKARSSTSSLRARGLRHAAAQSTLDRQQDPREIDNLRPENAGDPTLENTIISTPETIANDNLPEVTIQEPTPGPPPVQIKSLLQTRIPEEEEIAGSPTKPNRYSIGTGASSERKPSPLSDPDAVGTSLHDVQNNTHEVPSHQLPSTVASSTLLNSSMLHRKVWVKRPGAAATIVLIREDDLVDDAKEAILRKYANSIGRHYDAPDVTIRIITRVQLGERILSPDESMCRTIDASFPGGQSIDEALILDIPPKRTPRHSPRGVREFYYQADDPRPHESGTDYFPPMPLPNLLGQPSPLLTNTSHDSRSHESRQSHNAHDRAMSVLTTGQVPALPSPGGRNTRTHLNSKHTRPNHPRHNTSSPTTLTSSVTSRANRPRLDSTASNEKHPTIALQPASTALPTPPVPELERSITIPAKVPSSVPTTPRVASPRPGAKRSKMRQKQATPETNGPSLPPALAALLDTSVPPINVLIVEDNMINMRLLEQFVRRLGVRWQTAVNGREAVDKWRQGGFHLVLMDIQLPIMSGLEATKEIRRLERVNKIGIFSSASTASPEIEEGSLAEVNEEDGLGESADRLFKSPVIIVALTASNLQSDRHEALAAGCNDFLTKPVNFVWFERKVKEWGCMQALIDFDGWRKWKDFATANGLKDPKDKSTGPGGSKAFGRKTIPIKPVASTLDSTAASKTDGKDFAAPIKDLLHEKMQEQGGESGKHSPVLLRSMPGRLDGAGGALKKDASHDTILKIDTTS</sequence>
<feature type="compositionally biased region" description="Polar residues" evidence="5">
    <location>
        <begin position="19"/>
        <end position="28"/>
    </location>
</feature>
<evidence type="ECO:0000313" key="7">
    <source>
        <dbReference type="EMBL" id="KAE9967259.1"/>
    </source>
</evidence>
<feature type="domain" description="Response regulatory" evidence="6">
    <location>
        <begin position="532"/>
        <end position="687"/>
    </location>
</feature>
<feature type="region of interest" description="Disordered" evidence="5">
    <location>
        <begin position="765"/>
        <end position="794"/>
    </location>
</feature>
<evidence type="ECO:0000313" key="8">
    <source>
        <dbReference type="EMBL" id="KAE9968631.1"/>
    </source>
</evidence>
<dbReference type="PROSITE" id="PS50110">
    <property type="entry name" value="RESPONSE_REGULATORY"/>
    <property type="match status" value="1"/>
</dbReference>